<protein>
    <submittedName>
        <fullName evidence="2">Uncharacterized protein</fullName>
    </submittedName>
</protein>
<dbReference type="Proteomes" id="UP000002287">
    <property type="component" value="Chromosome 2"/>
</dbReference>
<proteinExistence type="predicted"/>
<sequence>MREPSTACSFIEPAAPRPILHGDSARRRQPLRRKRNARVAHRARRSDSACRAIVAAACGCADVLPRVSEAMPRARSGPRGNRGRPPAEPRPTGLRGRFSASFSGSVSANNLLPNDGGKDLRAVLFFAASSLK</sequence>
<evidence type="ECO:0000256" key="1">
    <source>
        <dbReference type="SAM" id="MobiDB-lite"/>
    </source>
</evidence>
<organism evidence="2 3">
    <name type="scientific">Burkholderia vietnamiensis (strain G4 / LMG 22486)</name>
    <name type="common">Burkholderia cepacia (strain R1808)</name>
    <dbReference type="NCBI Taxonomy" id="269482"/>
    <lineage>
        <taxon>Bacteria</taxon>
        <taxon>Pseudomonadati</taxon>
        <taxon>Pseudomonadota</taxon>
        <taxon>Betaproteobacteria</taxon>
        <taxon>Burkholderiales</taxon>
        <taxon>Burkholderiaceae</taxon>
        <taxon>Burkholderia</taxon>
        <taxon>Burkholderia cepacia complex</taxon>
    </lineage>
</organism>
<evidence type="ECO:0000313" key="2">
    <source>
        <dbReference type="EMBL" id="ABO56621.1"/>
    </source>
</evidence>
<reference evidence="3" key="1">
    <citation type="submission" date="2007-03" db="EMBL/GenBank/DDBJ databases">
        <title>Complete sequence of chromosome 2 of Burkholderia vietnamiensis G4.</title>
        <authorList>
            <consortium name="US DOE Joint Genome Institute"/>
            <person name="Copeland A."/>
            <person name="Lucas S."/>
            <person name="Lapidus A."/>
            <person name="Barry K."/>
            <person name="Detter J.C."/>
            <person name="Glavina del Rio T."/>
            <person name="Hammon N."/>
            <person name="Israni S."/>
            <person name="Dalin E."/>
            <person name="Tice H."/>
            <person name="Pitluck S."/>
            <person name="Chain P."/>
            <person name="Malfatti S."/>
            <person name="Shin M."/>
            <person name="Vergez L."/>
            <person name="Schmutz J."/>
            <person name="Larimer F."/>
            <person name="Land M."/>
            <person name="Hauser L."/>
            <person name="Kyrpides N."/>
            <person name="Tiedje J."/>
            <person name="Richardson P."/>
        </authorList>
    </citation>
    <scope>NUCLEOTIDE SEQUENCE [LARGE SCALE GENOMIC DNA]</scope>
    <source>
        <strain evidence="3">G4 / LMG 22486</strain>
    </source>
</reference>
<feature type="compositionally biased region" description="Basic residues" evidence="1">
    <location>
        <begin position="27"/>
        <end position="43"/>
    </location>
</feature>
<accession>A4JK18</accession>
<feature type="region of interest" description="Disordered" evidence="1">
    <location>
        <begin position="1"/>
        <end position="43"/>
    </location>
</feature>
<dbReference type="AlphaFoldDB" id="A4JK18"/>
<name>A4JK18_BURVG</name>
<dbReference type="HOGENOM" id="CLU_1913179_0_0_4"/>
<feature type="region of interest" description="Disordered" evidence="1">
    <location>
        <begin position="69"/>
        <end position="99"/>
    </location>
</feature>
<dbReference type="KEGG" id="bvi:Bcep1808_3636"/>
<gene>
    <name evidence="2" type="ordered locus">Bcep1808_3636</name>
</gene>
<evidence type="ECO:0000313" key="3">
    <source>
        <dbReference type="Proteomes" id="UP000002287"/>
    </source>
</evidence>
<dbReference type="EMBL" id="CP000615">
    <property type="protein sequence ID" value="ABO56621.1"/>
    <property type="molecule type" value="Genomic_DNA"/>
</dbReference>